<sequence>MAGSTEITALRRHLARFSCLEVPPTLSPQERQTLREELLQFNQLSDYQTLGICVESLDKAQAALEAYVAALGGQCTLTLTADHAGPFYIKFNTLNDKGYVNRYDGPSRGVLITYHASEVDEVNGTYGPFPLDLFSGN</sequence>
<dbReference type="RefSeq" id="WP_225889334.1">
    <property type="nucleotide sequence ID" value="NZ_CP021983.2"/>
</dbReference>
<keyword evidence="2" id="KW-1185">Reference proteome</keyword>
<dbReference type="Proteomes" id="UP000191901">
    <property type="component" value="Chromosome"/>
</dbReference>
<organism evidence="1 2">
    <name type="scientific">Halomicronema hongdechloris C2206</name>
    <dbReference type="NCBI Taxonomy" id="1641165"/>
    <lineage>
        <taxon>Bacteria</taxon>
        <taxon>Bacillati</taxon>
        <taxon>Cyanobacteriota</taxon>
        <taxon>Cyanophyceae</taxon>
        <taxon>Nodosilineales</taxon>
        <taxon>Nodosilineaceae</taxon>
        <taxon>Halomicronema</taxon>
    </lineage>
</organism>
<dbReference type="InterPro" id="IPR014953">
    <property type="entry name" value="DUF1824"/>
</dbReference>
<gene>
    <name evidence="1" type="ORF">XM38_034820</name>
</gene>
<dbReference type="Pfam" id="PF08854">
    <property type="entry name" value="DUF1824"/>
    <property type="match status" value="1"/>
</dbReference>
<evidence type="ECO:0000313" key="1">
    <source>
        <dbReference type="EMBL" id="ASC72524.1"/>
    </source>
</evidence>
<evidence type="ECO:0000313" key="2">
    <source>
        <dbReference type="Proteomes" id="UP000191901"/>
    </source>
</evidence>
<dbReference type="Gene3D" id="3.30.360.10">
    <property type="entry name" value="Dihydrodipicolinate Reductase, domain 2"/>
    <property type="match status" value="1"/>
</dbReference>
<accession>A0A1Z3HQD2</accession>
<dbReference type="EMBL" id="CP021983">
    <property type="protein sequence ID" value="ASC72524.1"/>
    <property type="molecule type" value="Genomic_DNA"/>
</dbReference>
<dbReference type="STRING" id="1641165.XM38_06010"/>
<dbReference type="SUPFAM" id="SSF160532">
    <property type="entry name" value="Ava3019-like"/>
    <property type="match status" value="1"/>
</dbReference>
<name>A0A1Z3HQD2_9CYAN</name>
<dbReference type="AlphaFoldDB" id="A0A1Z3HQD2"/>
<protein>
    <recommendedName>
        <fullName evidence="3">DUF1824 domain-containing protein</fullName>
    </recommendedName>
</protein>
<proteinExistence type="predicted"/>
<evidence type="ECO:0008006" key="3">
    <source>
        <dbReference type="Google" id="ProtNLM"/>
    </source>
</evidence>
<reference evidence="1 2" key="1">
    <citation type="journal article" date="2016" name="Biochim. Biophys. Acta">
        <title>Characterization of red-shifted phycobilisomes isolated from the chlorophyll f-containing cyanobacterium Halomicronema hongdechloris.</title>
        <authorList>
            <person name="Li Y."/>
            <person name="Lin Y."/>
            <person name="Garvey C.J."/>
            <person name="Birch D."/>
            <person name="Corkery R.W."/>
            <person name="Loughlin P.C."/>
            <person name="Scheer H."/>
            <person name="Willows R.D."/>
            <person name="Chen M."/>
        </authorList>
    </citation>
    <scope>NUCLEOTIDE SEQUENCE [LARGE SCALE GENOMIC DNA]</scope>
    <source>
        <strain evidence="1 2">C2206</strain>
    </source>
</reference>
<dbReference type="KEGG" id="hhg:XM38_034820"/>